<reference evidence="2 3" key="1">
    <citation type="submission" date="2016-01" db="EMBL/GenBank/DDBJ databases">
        <title>Molecular aspects and genomic diversity of bacteriophages-specific to fish pathogen Flavobacterium psychrophilum.</title>
        <authorList>
            <person name="Castillo D."/>
            <person name="Middelboe M."/>
        </authorList>
    </citation>
    <scope>NUCLEOTIDE SEQUENCE [LARGE SCALE GENOMIC DNA]</scope>
</reference>
<dbReference type="RefSeq" id="YP_009322060.1">
    <property type="nucleotide sequence ID" value="NC_031914.1"/>
</dbReference>
<dbReference type="GeneID" id="30307561"/>
<sequence>MSTQTATARVITLYATKGTKKAKLETEATTWGELKSLIKREGYDLDKLHATENINKTDLVNDAAVLPTGDFTVFMRPKQVKSGGRGDGLSYKEIKSAIKDDFTSFKEEADAHYNQEKNYTTKGTEILRGLLNTFVAPSGVAKAEVKEEVAPVVTETATVIETPSAPVRTITNADRVEQVETLLKEICDNTENEDVSDRANEILDDYLPGLKEEVENDDTATVTTVADVVASVAASKDESPEDEGRRIAREKAQKEEEEKLAAEKKEKEEKARLEKEEDDRLAAEAKMFG</sequence>
<feature type="region of interest" description="Disordered" evidence="1">
    <location>
        <begin position="233"/>
        <end position="289"/>
    </location>
</feature>
<name>A0A1B0WKQ8_9CAUD</name>
<evidence type="ECO:0000256" key="1">
    <source>
        <dbReference type="SAM" id="MobiDB-lite"/>
    </source>
</evidence>
<evidence type="ECO:0000313" key="2">
    <source>
        <dbReference type="EMBL" id="ANB40300.1"/>
    </source>
</evidence>
<feature type="compositionally biased region" description="Basic and acidic residues" evidence="1">
    <location>
        <begin position="235"/>
        <end position="283"/>
    </location>
</feature>
<dbReference type="Proteomes" id="UP000203780">
    <property type="component" value="Segment"/>
</dbReference>
<dbReference type="KEGG" id="vg:30307561"/>
<evidence type="ECO:0000313" key="3">
    <source>
        <dbReference type="Proteomes" id="UP000203780"/>
    </source>
</evidence>
<accession>A0A1B0WKQ8</accession>
<organism evidence="2 3">
    <name type="scientific">Flavobacterium phage Fpv1</name>
    <dbReference type="NCBI Taxonomy" id="1792274"/>
    <lineage>
        <taxon>Viruses</taxon>
        <taxon>Duplodnaviria</taxon>
        <taxon>Heunggongvirae</taxon>
        <taxon>Uroviricota</taxon>
        <taxon>Caudoviricetes</taxon>
        <taxon>Fipvunavirus</taxon>
        <taxon>Fipvunavirus Fpv1</taxon>
    </lineage>
</organism>
<proteinExistence type="predicted"/>
<protein>
    <submittedName>
        <fullName evidence="2">Uncharacterized protein</fullName>
    </submittedName>
</protein>
<keyword evidence="3" id="KW-1185">Reference proteome</keyword>
<dbReference type="EMBL" id="KU599877">
    <property type="protein sequence ID" value="ANB40300.1"/>
    <property type="molecule type" value="Genomic_DNA"/>
</dbReference>